<comment type="caution">
    <text evidence="2">The sequence shown here is derived from an EMBL/GenBank/DDBJ whole genome shotgun (WGS) entry which is preliminary data.</text>
</comment>
<accession>A0A813L730</accession>
<dbReference type="Proteomes" id="UP000626109">
    <property type="component" value="Unassembled WGS sequence"/>
</dbReference>
<proteinExistence type="predicted"/>
<feature type="region of interest" description="Disordered" evidence="1">
    <location>
        <begin position="77"/>
        <end position="96"/>
    </location>
</feature>
<evidence type="ECO:0000313" key="3">
    <source>
        <dbReference type="Proteomes" id="UP000626109"/>
    </source>
</evidence>
<name>A0A813L730_POLGL</name>
<evidence type="ECO:0000256" key="1">
    <source>
        <dbReference type="SAM" id="MobiDB-lite"/>
    </source>
</evidence>
<feature type="non-terminal residue" evidence="2">
    <location>
        <position position="111"/>
    </location>
</feature>
<protein>
    <submittedName>
        <fullName evidence="2">Uncharacterized protein</fullName>
    </submittedName>
</protein>
<dbReference type="AlphaFoldDB" id="A0A813L730"/>
<sequence>MQSDCACLKFFASRNSSRMKPTYGPAVSSQQLLRLQVAETPTRRRATPEACGALEVDAQSIATTDVRSEATTWIDSVIAGPSGETAGGPKGRMSRQQLDRLSEELKEQLDQ</sequence>
<evidence type="ECO:0000313" key="2">
    <source>
        <dbReference type="EMBL" id="CAE8716861.1"/>
    </source>
</evidence>
<dbReference type="EMBL" id="CAJNNW010033045">
    <property type="protein sequence ID" value="CAE8716861.1"/>
    <property type="molecule type" value="Genomic_DNA"/>
</dbReference>
<organism evidence="2 3">
    <name type="scientific">Polarella glacialis</name>
    <name type="common">Dinoflagellate</name>
    <dbReference type="NCBI Taxonomy" id="89957"/>
    <lineage>
        <taxon>Eukaryota</taxon>
        <taxon>Sar</taxon>
        <taxon>Alveolata</taxon>
        <taxon>Dinophyceae</taxon>
        <taxon>Suessiales</taxon>
        <taxon>Suessiaceae</taxon>
        <taxon>Polarella</taxon>
    </lineage>
</organism>
<gene>
    <name evidence="2" type="ORF">PGLA2088_LOCUS39260</name>
</gene>
<reference evidence="2" key="1">
    <citation type="submission" date="2021-02" db="EMBL/GenBank/DDBJ databases">
        <authorList>
            <person name="Dougan E. K."/>
            <person name="Rhodes N."/>
            <person name="Thang M."/>
            <person name="Chan C."/>
        </authorList>
    </citation>
    <scope>NUCLEOTIDE SEQUENCE</scope>
</reference>